<keyword evidence="1" id="KW-0560">Oxidoreductase</keyword>
<name>A0A222VTH0_9PSEU</name>
<dbReference type="OrthoDB" id="287932at2"/>
<dbReference type="RefSeq" id="WP_091809674.1">
    <property type="nucleotide sequence ID" value="NZ_CP016353.1"/>
</dbReference>
<evidence type="ECO:0000313" key="2">
    <source>
        <dbReference type="Proteomes" id="UP000199494"/>
    </source>
</evidence>
<sequence length="96" mass="10353">MLIIAGHVEVDPGNRDAYVAAHHDLIARARAARGCLDVAISADPLDPARVNVFERWDTQENLDAWRAVAAAPDSETAIVADNVMAYEVSGERPPFG</sequence>
<organism evidence="1 2">
    <name type="scientific">Prauserella marina</name>
    <dbReference type="NCBI Taxonomy" id="530584"/>
    <lineage>
        <taxon>Bacteria</taxon>
        <taxon>Bacillati</taxon>
        <taxon>Actinomycetota</taxon>
        <taxon>Actinomycetes</taxon>
        <taxon>Pseudonocardiales</taxon>
        <taxon>Pseudonocardiaceae</taxon>
        <taxon>Prauserella</taxon>
    </lineage>
</organism>
<dbReference type="PROSITE" id="PS51725">
    <property type="entry name" value="ABM"/>
    <property type="match status" value="1"/>
</dbReference>
<dbReference type="SUPFAM" id="SSF54909">
    <property type="entry name" value="Dimeric alpha+beta barrel"/>
    <property type="match status" value="1"/>
</dbReference>
<dbReference type="Proteomes" id="UP000199494">
    <property type="component" value="Unassembled WGS sequence"/>
</dbReference>
<dbReference type="GO" id="GO:0004497">
    <property type="term" value="F:monooxygenase activity"/>
    <property type="evidence" value="ECO:0007669"/>
    <property type="project" value="UniProtKB-KW"/>
</dbReference>
<dbReference type="Pfam" id="PF03992">
    <property type="entry name" value="ABM"/>
    <property type="match status" value="1"/>
</dbReference>
<keyword evidence="1" id="KW-0503">Monooxygenase</keyword>
<dbReference type="STRING" id="530584.SAMN05421630_112114"/>
<dbReference type="Gene3D" id="3.30.70.100">
    <property type="match status" value="1"/>
</dbReference>
<dbReference type="EMBL" id="FMZE01000012">
    <property type="protein sequence ID" value="SDD77961.1"/>
    <property type="molecule type" value="Genomic_DNA"/>
</dbReference>
<dbReference type="InterPro" id="IPR011008">
    <property type="entry name" value="Dimeric_a/b-barrel"/>
</dbReference>
<dbReference type="AlphaFoldDB" id="A0A222VTH0"/>
<evidence type="ECO:0000313" key="1">
    <source>
        <dbReference type="EMBL" id="SDD77961.1"/>
    </source>
</evidence>
<gene>
    <name evidence="1" type="ORF">SAMN05421630_112114</name>
</gene>
<accession>A0A222VTH0</accession>
<keyword evidence="2" id="KW-1185">Reference proteome</keyword>
<protein>
    <submittedName>
        <fullName evidence="1">Antibiotic biosynthesis monooxygenase</fullName>
    </submittedName>
</protein>
<proteinExistence type="predicted"/>
<dbReference type="KEGG" id="pmad:BAY61_21895"/>
<reference evidence="1 2" key="1">
    <citation type="submission" date="2016-10" db="EMBL/GenBank/DDBJ databases">
        <authorList>
            <person name="de Groot N.N."/>
        </authorList>
    </citation>
    <scope>NUCLEOTIDE SEQUENCE [LARGE SCALE GENOMIC DNA]</scope>
    <source>
        <strain evidence="1 2">CGMCC 4.5506</strain>
    </source>
</reference>
<dbReference type="InterPro" id="IPR007138">
    <property type="entry name" value="ABM_dom"/>
</dbReference>